<feature type="chain" id="PRO_5044290587" evidence="1">
    <location>
        <begin position="29"/>
        <end position="431"/>
    </location>
</feature>
<organism evidence="2">
    <name type="scientific">Thermohahella caldifontis</name>
    <dbReference type="NCBI Taxonomy" id="3142973"/>
    <lineage>
        <taxon>Bacteria</taxon>
        <taxon>Pseudomonadati</taxon>
        <taxon>Pseudomonadota</taxon>
        <taxon>Gammaproteobacteria</taxon>
        <taxon>Oceanospirillales</taxon>
        <taxon>Hahellaceae</taxon>
        <taxon>Thermohahella</taxon>
    </lineage>
</organism>
<keyword evidence="1" id="KW-0732">Signal</keyword>
<dbReference type="PANTHER" id="PTHR43737:SF1">
    <property type="entry name" value="DUF1501 DOMAIN-CONTAINING PROTEIN"/>
    <property type="match status" value="1"/>
</dbReference>
<dbReference type="EMBL" id="CP154858">
    <property type="protein sequence ID" value="XDT71785.1"/>
    <property type="molecule type" value="Genomic_DNA"/>
</dbReference>
<dbReference type="PANTHER" id="PTHR43737">
    <property type="entry name" value="BLL7424 PROTEIN"/>
    <property type="match status" value="1"/>
</dbReference>
<dbReference type="KEGG" id="tcd:AAIA72_13375"/>
<dbReference type="PROSITE" id="PS51318">
    <property type="entry name" value="TAT"/>
    <property type="match status" value="1"/>
</dbReference>
<dbReference type="AlphaFoldDB" id="A0AB39UUB9"/>
<reference evidence="2" key="1">
    <citation type="submission" date="2024-05" db="EMBL/GenBank/DDBJ databases">
        <title>Genome sequencing of novel strain.</title>
        <authorList>
            <person name="Ganbat D."/>
            <person name="Ganbat S."/>
            <person name="Lee S.-J."/>
        </authorList>
    </citation>
    <scope>NUCLEOTIDE SEQUENCE</scope>
    <source>
        <strain evidence="2">SMD15-11</strain>
    </source>
</reference>
<accession>A0AB39UUB9</accession>
<dbReference type="RefSeq" id="WP_369600809.1">
    <property type="nucleotide sequence ID" value="NZ_CP154858.1"/>
</dbReference>
<protein>
    <submittedName>
        <fullName evidence="2">DUF1501 domain-containing protein</fullName>
    </submittedName>
</protein>
<name>A0AB39UUB9_9GAMM</name>
<feature type="signal peptide" evidence="1">
    <location>
        <begin position="1"/>
        <end position="28"/>
    </location>
</feature>
<dbReference type="Pfam" id="PF07394">
    <property type="entry name" value="DUF1501"/>
    <property type="match status" value="1"/>
</dbReference>
<sequence>MNRRLFMKLMAATGMAFSMPLTSRPALAATPDRFWVMVHAGGGWDPTSLIDPKGDAEREDGRGPVNHYAAADIRQVGNVRYAPVPTTGVNNAAAIQQVFDDFFSTLGPNLLVVNGIDTQTNSHTIGTRTVWSGSNNMGQPAFAAMVAAASGGDLPMPFVTNGGYDHTDGLVGASRVSGSGQFTRLAYPNRYNPGRDNDLYLPGELYALVEEARQDRLRALQQREPLPQRRRLVSELFGARVGDNSLERIVDKLPSRISGGIKGQAEMAAASFAAGLAVSANLVTGGFDTHGNHDNNHYRSLSTLLDGLMHLWSELERQGVADRTTVLVGSDFGRTPYYNGGNGKDHWNVTSMMAFGAGISGNRVIGGTSADFRALRVKNTSTLELEPDPKGDGLTLTTAHIHKSLRRAAGLEGTELDRKYPIGVEQLALFG</sequence>
<evidence type="ECO:0000313" key="2">
    <source>
        <dbReference type="EMBL" id="XDT71785.1"/>
    </source>
</evidence>
<proteinExistence type="predicted"/>
<evidence type="ECO:0000256" key="1">
    <source>
        <dbReference type="SAM" id="SignalP"/>
    </source>
</evidence>
<dbReference type="InterPro" id="IPR010869">
    <property type="entry name" value="DUF1501"/>
</dbReference>
<dbReference type="InterPro" id="IPR006311">
    <property type="entry name" value="TAT_signal"/>
</dbReference>
<gene>
    <name evidence="2" type="ORF">AAIA72_13375</name>
</gene>